<dbReference type="EMBL" id="BNJK01000003">
    <property type="protein sequence ID" value="GHP00946.1"/>
    <property type="molecule type" value="Genomic_DNA"/>
</dbReference>
<reference evidence="1" key="1">
    <citation type="submission" date="2020-10" db="EMBL/GenBank/DDBJ databases">
        <title>Taxonomic study of unclassified bacteria belonging to the class Ktedonobacteria.</title>
        <authorList>
            <person name="Yabe S."/>
            <person name="Wang C.M."/>
            <person name="Zheng Y."/>
            <person name="Sakai Y."/>
            <person name="Cavaletti L."/>
            <person name="Monciardini P."/>
            <person name="Donadio S."/>
        </authorList>
    </citation>
    <scope>NUCLEOTIDE SEQUENCE</scope>
    <source>
        <strain evidence="1">ID150040</strain>
    </source>
</reference>
<name>A0A8J3N9T6_9CHLR</name>
<dbReference type="AlphaFoldDB" id="A0A8J3N9T6"/>
<sequence length="283" mass="31779">MSTPYESEKHMSITLEQVATETVTTKQPQVVLSALDPQEVYEAVTNAANTSQTMRELHTTKLQTSLFPDLVAGLCQRLWDNQVQFGSGDPFDIFLLTEDTDLEELAEDSTENIVVRQALERLIPLSTQREKKTSFLIDAYCAGAGCELPELRTLGLRRSLSRQDQLDLLIALLKQTSWPRQMMRGTEETSDSLFPLPRLIMHIDRIQYIAHCSPTDVAQYTAALTYMIEALGDGFTLWLNIDDDDPSFPEEVKRALGQRFLASITHDLTAAWTSTEPAGPPTR</sequence>
<comment type="caution">
    <text evidence="1">The sequence shown here is derived from an EMBL/GenBank/DDBJ whole genome shotgun (WGS) entry which is preliminary data.</text>
</comment>
<organism evidence="1 2">
    <name type="scientific">Reticulibacter mediterranei</name>
    <dbReference type="NCBI Taxonomy" id="2778369"/>
    <lineage>
        <taxon>Bacteria</taxon>
        <taxon>Bacillati</taxon>
        <taxon>Chloroflexota</taxon>
        <taxon>Ktedonobacteria</taxon>
        <taxon>Ktedonobacterales</taxon>
        <taxon>Reticulibacteraceae</taxon>
        <taxon>Reticulibacter</taxon>
    </lineage>
</organism>
<evidence type="ECO:0000313" key="1">
    <source>
        <dbReference type="EMBL" id="GHP00946.1"/>
    </source>
</evidence>
<accession>A0A8J3N9T6</accession>
<evidence type="ECO:0000313" key="2">
    <source>
        <dbReference type="Proteomes" id="UP000597444"/>
    </source>
</evidence>
<keyword evidence="2" id="KW-1185">Reference proteome</keyword>
<dbReference type="Proteomes" id="UP000597444">
    <property type="component" value="Unassembled WGS sequence"/>
</dbReference>
<proteinExistence type="predicted"/>
<gene>
    <name evidence="1" type="ORF">KSF_109930</name>
</gene>
<protein>
    <submittedName>
        <fullName evidence="1">Uncharacterized protein</fullName>
    </submittedName>
</protein>